<protein>
    <recommendedName>
        <fullName evidence="1">Dienelactone hydrolase domain-containing protein</fullName>
    </recommendedName>
</protein>
<feature type="non-terminal residue" evidence="2">
    <location>
        <position position="1"/>
    </location>
</feature>
<dbReference type="Gene3D" id="3.40.50.1820">
    <property type="entry name" value="alpha/beta hydrolase"/>
    <property type="match status" value="1"/>
</dbReference>
<dbReference type="OrthoDB" id="10019231at2759"/>
<comment type="caution">
    <text evidence="2">The sequence shown here is derived from an EMBL/GenBank/DDBJ whole genome shotgun (WGS) entry which is preliminary data.</text>
</comment>
<dbReference type="GO" id="GO:0016787">
    <property type="term" value="F:hydrolase activity"/>
    <property type="evidence" value="ECO:0007669"/>
    <property type="project" value="InterPro"/>
</dbReference>
<evidence type="ECO:0000313" key="3">
    <source>
        <dbReference type="Proteomes" id="UP000775547"/>
    </source>
</evidence>
<reference evidence="2" key="1">
    <citation type="submission" date="2020-07" db="EMBL/GenBank/DDBJ databases">
        <authorList>
            <person name="Nieuwenhuis M."/>
            <person name="Van De Peppel L.J.J."/>
        </authorList>
    </citation>
    <scope>NUCLEOTIDE SEQUENCE</scope>
    <source>
        <strain evidence="2">AP01</strain>
        <tissue evidence="2">Mycelium</tissue>
    </source>
</reference>
<dbReference type="EMBL" id="JABCKV010004059">
    <property type="protein sequence ID" value="KAG5634108.1"/>
    <property type="molecule type" value="Genomic_DNA"/>
</dbReference>
<evidence type="ECO:0000259" key="1">
    <source>
        <dbReference type="Pfam" id="PF01738"/>
    </source>
</evidence>
<dbReference type="Proteomes" id="UP000775547">
    <property type="component" value="Unassembled WGS sequence"/>
</dbReference>
<gene>
    <name evidence="2" type="ORF">DXG03_006303</name>
</gene>
<keyword evidence="3" id="KW-1185">Reference proteome</keyword>
<name>A0A9P7K2D2_9AGAR</name>
<accession>A0A9P7K2D2</accession>
<sequence length="79" mass="8721">FIKTIRDERKYEKVGAIGYCYGGAAAVRLGATGLVESLIICHPGPITIAQVKAIKARKLIYTTRHELWSDLLDAGSYRL</sequence>
<feature type="non-terminal residue" evidence="2">
    <location>
        <position position="79"/>
    </location>
</feature>
<feature type="domain" description="Dienelactone hydrolase" evidence="1">
    <location>
        <begin position="8"/>
        <end position="61"/>
    </location>
</feature>
<dbReference type="InterPro" id="IPR029058">
    <property type="entry name" value="AB_hydrolase_fold"/>
</dbReference>
<dbReference type="InterPro" id="IPR002925">
    <property type="entry name" value="Dienelactn_hydro"/>
</dbReference>
<evidence type="ECO:0000313" key="2">
    <source>
        <dbReference type="EMBL" id="KAG5634108.1"/>
    </source>
</evidence>
<proteinExistence type="predicted"/>
<dbReference type="SUPFAM" id="SSF53474">
    <property type="entry name" value="alpha/beta-Hydrolases"/>
    <property type="match status" value="1"/>
</dbReference>
<dbReference type="AlphaFoldDB" id="A0A9P7K2D2"/>
<organism evidence="2 3">
    <name type="scientific">Asterophora parasitica</name>
    <dbReference type="NCBI Taxonomy" id="117018"/>
    <lineage>
        <taxon>Eukaryota</taxon>
        <taxon>Fungi</taxon>
        <taxon>Dikarya</taxon>
        <taxon>Basidiomycota</taxon>
        <taxon>Agaricomycotina</taxon>
        <taxon>Agaricomycetes</taxon>
        <taxon>Agaricomycetidae</taxon>
        <taxon>Agaricales</taxon>
        <taxon>Tricholomatineae</taxon>
        <taxon>Lyophyllaceae</taxon>
        <taxon>Asterophora</taxon>
    </lineage>
</organism>
<reference evidence="2" key="2">
    <citation type="submission" date="2021-10" db="EMBL/GenBank/DDBJ databases">
        <title>Phylogenomics reveals ancestral predisposition of the termite-cultivated fungus Termitomyces towards a domesticated lifestyle.</title>
        <authorList>
            <person name="Auxier B."/>
            <person name="Grum-Grzhimaylo A."/>
            <person name="Cardenas M.E."/>
            <person name="Lodge J.D."/>
            <person name="Laessoe T."/>
            <person name="Pedersen O."/>
            <person name="Smith M.E."/>
            <person name="Kuyper T.W."/>
            <person name="Franco-Molano E.A."/>
            <person name="Baroni T.J."/>
            <person name="Aanen D.K."/>
        </authorList>
    </citation>
    <scope>NUCLEOTIDE SEQUENCE</scope>
    <source>
        <strain evidence="2">AP01</strain>
        <tissue evidence="2">Mycelium</tissue>
    </source>
</reference>
<dbReference type="Pfam" id="PF01738">
    <property type="entry name" value="DLH"/>
    <property type="match status" value="1"/>
</dbReference>